<feature type="compositionally biased region" description="Polar residues" evidence="1">
    <location>
        <begin position="161"/>
        <end position="185"/>
    </location>
</feature>
<comment type="caution">
    <text evidence="2">The sequence shown here is derived from an EMBL/GenBank/DDBJ whole genome shotgun (WGS) entry which is preliminary data.</text>
</comment>
<feature type="region of interest" description="Disordered" evidence="1">
    <location>
        <begin position="109"/>
        <end position="188"/>
    </location>
</feature>
<reference evidence="2 3" key="1">
    <citation type="journal article" date="2018" name="New Phytol.">
        <title>Phylogenomics of Endogonaceae and evolution of mycorrhizas within Mucoromycota.</title>
        <authorList>
            <person name="Chang Y."/>
            <person name="Desiro A."/>
            <person name="Na H."/>
            <person name="Sandor L."/>
            <person name="Lipzen A."/>
            <person name="Clum A."/>
            <person name="Barry K."/>
            <person name="Grigoriev I.V."/>
            <person name="Martin F.M."/>
            <person name="Stajich J.E."/>
            <person name="Smith M.E."/>
            <person name="Bonito G."/>
            <person name="Spatafora J.W."/>
        </authorList>
    </citation>
    <scope>NUCLEOTIDE SEQUENCE [LARGE SCALE GENOMIC DNA]</scope>
    <source>
        <strain evidence="2 3">AD002</strain>
    </source>
</reference>
<protein>
    <submittedName>
        <fullName evidence="2">Uncharacterized protein</fullName>
    </submittedName>
</protein>
<dbReference type="AlphaFoldDB" id="A0A433P510"/>
<feature type="non-terminal residue" evidence="2">
    <location>
        <position position="219"/>
    </location>
</feature>
<name>A0A433P510_9FUNG</name>
<keyword evidence="3" id="KW-1185">Reference proteome</keyword>
<accession>A0A433P510</accession>
<feature type="compositionally biased region" description="Basic residues" evidence="1">
    <location>
        <begin position="118"/>
        <end position="134"/>
    </location>
</feature>
<organism evidence="2 3">
    <name type="scientific">Jimgerdemannia flammicorona</name>
    <dbReference type="NCBI Taxonomy" id="994334"/>
    <lineage>
        <taxon>Eukaryota</taxon>
        <taxon>Fungi</taxon>
        <taxon>Fungi incertae sedis</taxon>
        <taxon>Mucoromycota</taxon>
        <taxon>Mucoromycotina</taxon>
        <taxon>Endogonomycetes</taxon>
        <taxon>Endogonales</taxon>
        <taxon>Endogonaceae</taxon>
        <taxon>Jimgerdemannia</taxon>
    </lineage>
</organism>
<feature type="region of interest" description="Disordered" evidence="1">
    <location>
        <begin position="1"/>
        <end position="29"/>
    </location>
</feature>
<evidence type="ECO:0000256" key="1">
    <source>
        <dbReference type="SAM" id="MobiDB-lite"/>
    </source>
</evidence>
<gene>
    <name evidence="2" type="ORF">BC938DRAFT_478638</name>
</gene>
<dbReference type="Proteomes" id="UP000274822">
    <property type="component" value="Unassembled WGS sequence"/>
</dbReference>
<evidence type="ECO:0000313" key="2">
    <source>
        <dbReference type="EMBL" id="RUS12626.1"/>
    </source>
</evidence>
<sequence>MSASNTAGPQLSSEAAAAEGPAKSKNADKTKAERLAKLVRFQQKQATKVKCLTLGWAVSHTRCAFHGARCSTPRAGLKGEPTRIRVGGVRGLFEAESLLTTRHALFVDNDIGSPNPRRLPKRRKRRSQRLKRPRSLNTRTPLQLVKKRTCPSLSPPATILMPSNRQGTNGARRSSLSWPGWQAQTRRPVRCPRTTAQHHRILAYWPGSHRRHTGLADPM</sequence>
<feature type="compositionally biased region" description="Polar residues" evidence="1">
    <location>
        <begin position="1"/>
        <end position="13"/>
    </location>
</feature>
<dbReference type="EMBL" id="RBNJ01033779">
    <property type="protein sequence ID" value="RUS12626.1"/>
    <property type="molecule type" value="Genomic_DNA"/>
</dbReference>
<evidence type="ECO:0000313" key="3">
    <source>
        <dbReference type="Proteomes" id="UP000274822"/>
    </source>
</evidence>
<proteinExistence type="predicted"/>